<evidence type="ECO:0000313" key="3">
    <source>
        <dbReference type="EMBL" id="MFC7327241.1"/>
    </source>
</evidence>
<dbReference type="EMBL" id="JBHTBH010000002">
    <property type="protein sequence ID" value="MFC7327241.1"/>
    <property type="molecule type" value="Genomic_DNA"/>
</dbReference>
<comment type="caution">
    <text evidence="3">The sequence shown here is derived from an EMBL/GenBank/DDBJ whole genome shotgun (WGS) entry which is preliminary data.</text>
</comment>
<reference evidence="4" key="1">
    <citation type="journal article" date="2019" name="Int. J. Syst. Evol. Microbiol.">
        <title>The Global Catalogue of Microorganisms (GCM) 10K type strain sequencing project: providing services to taxonomists for standard genome sequencing and annotation.</title>
        <authorList>
            <consortium name="The Broad Institute Genomics Platform"/>
            <consortium name="The Broad Institute Genome Sequencing Center for Infectious Disease"/>
            <person name="Wu L."/>
            <person name="Ma J."/>
        </authorList>
    </citation>
    <scope>NUCLEOTIDE SEQUENCE [LARGE SCALE GENOMIC DNA]</scope>
    <source>
        <strain evidence="4">CGMCC 4.7382</strain>
    </source>
</reference>
<keyword evidence="4" id="KW-1185">Reference proteome</keyword>
<gene>
    <name evidence="3" type="ORF">ACFQRF_05750</name>
</gene>
<feature type="compositionally biased region" description="Low complexity" evidence="1">
    <location>
        <begin position="18"/>
        <end position="30"/>
    </location>
</feature>
<name>A0ABW2KB21_9ACTN</name>
<feature type="transmembrane region" description="Helical" evidence="2">
    <location>
        <begin position="32"/>
        <end position="52"/>
    </location>
</feature>
<evidence type="ECO:0000313" key="4">
    <source>
        <dbReference type="Proteomes" id="UP001596540"/>
    </source>
</evidence>
<sequence length="83" mass="8890">MPLRRRWRSRRAGRDAAAEAAAGGRARGPGNWAAASYWLLYVVALAAVPLHWRSGNHALAVLCGVAVLFSVRMITRPAGRGAP</sequence>
<keyword evidence="2" id="KW-0472">Membrane</keyword>
<keyword evidence="2" id="KW-0812">Transmembrane</keyword>
<dbReference type="RefSeq" id="WP_379869444.1">
    <property type="nucleotide sequence ID" value="NZ_JBHTBH010000002.1"/>
</dbReference>
<accession>A0ABW2KB21</accession>
<feature type="transmembrane region" description="Helical" evidence="2">
    <location>
        <begin position="58"/>
        <end position="75"/>
    </location>
</feature>
<proteinExistence type="predicted"/>
<feature type="region of interest" description="Disordered" evidence="1">
    <location>
        <begin position="1"/>
        <end position="30"/>
    </location>
</feature>
<dbReference type="Proteomes" id="UP001596540">
    <property type="component" value="Unassembled WGS sequence"/>
</dbReference>
<protein>
    <submittedName>
        <fullName evidence="3">Uncharacterized protein</fullName>
    </submittedName>
</protein>
<feature type="compositionally biased region" description="Basic residues" evidence="1">
    <location>
        <begin position="1"/>
        <end position="11"/>
    </location>
</feature>
<organism evidence="3 4">
    <name type="scientific">Marinactinospora rubrisoli</name>
    <dbReference type="NCBI Taxonomy" id="2715399"/>
    <lineage>
        <taxon>Bacteria</taxon>
        <taxon>Bacillati</taxon>
        <taxon>Actinomycetota</taxon>
        <taxon>Actinomycetes</taxon>
        <taxon>Streptosporangiales</taxon>
        <taxon>Nocardiopsidaceae</taxon>
        <taxon>Marinactinospora</taxon>
    </lineage>
</organism>
<evidence type="ECO:0000256" key="2">
    <source>
        <dbReference type="SAM" id="Phobius"/>
    </source>
</evidence>
<keyword evidence="2" id="KW-1133">Transmembrane helix</keyword>
<evidence type="ECO:0000256" key="1">
    <source>
        <dbReference type="SAM" id="MobiDB-lite"/>
    </source>
</evidence>